<organism evidence="2 3">
    <name type="scientific">Kwoniella europaea PYCC6329</name>
    <dbReference type="NCBI Taxonomy" id="1423913"/>
    <lineage>
        <taxon>Eukaryota</taxon>
        <taxon>Fungi</taxon>
        <taxon>Dikarya</taxon>
        <taxon>Basidiomycota</taxon>
        <taxon>Agaricomycotina</taxon>
        <taxon>Tremellomycetes</taxon>
        <taxon>Tremellales</taxon>
        <taxon>Cryptococcaceae</taxon>
        <taxon>Kwoniella</taxon>
    </lineage>
</organism>
<keyword evidence="3" id="KW-1185">Reference proteome</keyword>
<reference evidence="2 3" key="1">
    <citation type="submission" date="2024-01" db="EMBL/GenBank/DDBJ databases">
        <title>Comparative genomics of Cryptococcus and Kwoniella reveals pathogenesis evolution and contrasting modes of karyotype evolution via chromosome fusion or intercentromeric recombination.</title>
        <authorList>
            <person name="Coelho M.A."/>
            <person name="David-Palma M."/>
            <person name="Shea T."/>
            <person name="Bowers K."/>
            <person name="McGinley-Smith S."/>
            <person name="Mohammad A.W."/>
            <person name="Gnirke A."/>
            <person name="Yurkov A.M."/>
            <person name="Nowrousian M."/>
            <person name="Sun S."/>
            <person name="Cuomo C.A."/>
            <person name="Heitman J."/>
        </authorList>
    </citation>
    <scope>NUCLEOTIDE SEQUENCE [LARGE SCALE GENOMIC DNA]</scope>
    <source>
        <strain evidence="2 3">PYCC6329</strain>
    </source>
</reference>
<accession>A0AAX4KLJ8</accession>
<feature type="compositionally biased region" description="Basic and acidic residues" evidence="1">
    <location>
        <begin position="453"/>
        <end position="466"/>
    </location>
</feature>
<gene>
    <name evidence="2" type="ORF">V865_005359</name>
</gene>
<feature type="compositionally biased region" description="Polar residues" evidence="1">
    <location>
        <begin position="288"/>
        <end position="299"/>
    </location>
</feature>
<protein>
    <submittedName>
        <fullName evidence="2">Uncharacterized protein</fullName>
    </submittedName>
</protein>
<feature type="region of interest" description="Disordered" evidence="1">
    <location>
        <begin position="443"/>
        <end position="484"/>
    </location>
</feature>
<dbReference type="Proteomes" id="UP001358614">
    <property type="component" value="Chromosome 1"/>
</dbReference>
<feature type="region of interest" description="Disordered" evidence="1">
    <location>
        <begin position="346"/>
        <end position="365"/>
    </location>
</feature>
<feature type="compositionally biased region" description="Pro residues" evidence="1">
    <location>
        <begin position="472"/>
        <end position="482"/>
    </location>
</feature>
<dbReference type="EMBL" id="CP144089">
    <property type="protein sequence ID" value="WWD07262.1"/>
    <property type="molecule type" value="Genomic_DNA"/>
</dbReference>
<name>A0AAX4KLJ8_9TREE</name>
<sequence length="504" mass="55003">MLSIPEEYETVDCTQLQKVEPSQHLRLPNRLHRAGSILDNPAFLRFSRNSQPIKPPAFQSVPVPKAIPPFPLGAAHAALVEGIDEGIWRAVKKARKEEREEEKRLIKRRKREEGQREVLRRVSSGLEVVCIYDDKDEEGEGEIQTHVEASDQTGTIDDKQSASPMTLSIKELFPPPLAGPLSAAPRPLDSCAQNAFDDLPATQPDILDPLEDIPIPIDTDQPSSKVLRPTSGQDIHTSFEVTNNTTPVEAGYPTSYVLLSGPATIEMTIAEEGSQVLDSRDGYHSETQESPDTADDNTANEIARVEKSISQDATSTDDGHVEPSATSLFSQLSALTTACEVPQILPSVSDQDETEKRNTGSSSSFYVPCVTPASIRVSTDPNGRLTETPIRLSDEEDICPSSQLEDDYWDSPLANLGRGVPKPSRNHVTNPIPYTIFQAPISPSYKTGASPRADGESTKAKFDMRKTGYLPTPSPSPSPTKLPRPNFRGHVIPGHSALGVGKFF</sequence>
<feature type="region of interest" description="Disordered" evidence="1">
    <location>
        <begin position="279"/>
        <end position="299"/>
    </location>
</feature>
<evidence type="ECO:0000256" key="1">
    <source>
        <dbReference type="SAM" id="MobiDB-lite"/>
    </source>
</evidence>
<proteinExistence type="predicted"/>
<dbReference type="AlphaFoldDB" id="A0AAX4KLJ8"/>
<evidence type="ECO:0000313" key="2">
    <source>
        <dbReference type="EMBL" id="WWD07262.1"/>
    </source>
</evidence>
<dbReference type="KEGG" id="ker:91104160"/>
<dbReference type="GeneID" id="91104160"/>
<evidence type="ECO:0000313" key="3">
    <source>
        <dbReference type="Proteomes" id="UP001358614"/>
    </source>
</evidence>
<dbReference type="RefSeq" id="XP_066085229.1">
    <property type="nucleotide sequence ID" value="XM_066229132.1"/>
</dbReference>